<feature type="region of interest" description="Disordered" evidence="1">
    <location>
        <begin position="35"/>
        <end position="97"/>
    </location>
</feature>
<gene>
    <name evidence="2" type="ORF">TNCT_292741</name>
</gene>
<feature type="compositionally biased region" description="Basic and acidic residues" evidence="1">
    <location>
        <begin position="42"/>
        <end position="57"/>
    </location>
</feature>
<sequence length="97" mass="10863">MESLNQMERTSNIAVCTLDTFLNLNRCYENAWAELFNDDDDRDVHDDDHGDDPHDGRDDDGDHDAHDGHDDDGDRDVHDGRGGGHGDHDGHDDALPQ</sequence>
<evidence type="ECO:0000313" key="2">
    <source>
        <dbReference type="EMBL" id="GFQ70047.1"/>
    </source>
</evidence>
<comment type="caution">
    <text evidence="2">The sequence shown here is derived from an EMBL/GenBank/DDBJ whole genome shotgun (WGS) entry which is preliminary data.</text>
</comment>
<name>A0A8X6F4Q0_TRICU</name>
<protein>
    <submittedName>
        <fullName evidence="2">Uncharacterized protein</fullName>
    </submittedName>
</protein>
<keyword evidence="3" id="KW-1185">Reference proteome</keyword>
<feature type="compositionally biased region" description="Basic and acidic residues" evidence="1">
    <location>
        <begin position="75"/>
        <end position="97"/>
    </location>
</feature>
<reference evidence="2" key="1">
    <citation type="submission" date="2020-07" db="EMBL/GenBank/DDBJ databases">
        <title>Multicomponent nature underlies the extraordinary mechanical properties of spider dragline silk.</title>
        <authorList>
            <person name="Kono N."/>
            <person name="Nakamura H."/>
            <person name="Mori M."/>
            <person name="Yoshida Y."/>
            <person name="Ohtoshi R."/>
            <person name="Malay A.D."/>
            <person name="Moran D.A.P."/>
            <person name="Tomita M."/>
            <person name="Numata K."/>
            <person name="Arakawa K."/>
        </authorList>
    </citation>
    <scope>NUCLEOTIDE SEQUENCE</scope>
</reference>
<dbReference type="EMBL" id="BMAO01020809">
    <property type="protein sequence ID" value="GFQ70047.1"/>
    <property type="molecule type" value="Genomic_DNA"/>
</dbReference>
<dbReference type="AlphaFoldDB" id="A0A8X6F4Q0"/>
<proteinExistence type="predicted"/>
<evidence type="ECO:0000256" key="1">
    <source>
        <dbReference type="SAM" id="MobiDB-lite"/>
    </source>
</evidence>
<accession>A0A8X6F4Q0</accession>
<organism evidence="2 3">
    <name type="scientific">Trichonephila clavata</name>
    <name type="common">Joro spider</name>
    <name type="synonym">Nephila clavata</name>
    <dbReference type="NCBI Taxonomy" id="2740835"/>
    <lineage>
        <taxon>Eukaryota</taxon>
        <taxon>Metazoa</taxon>
        <taxon>Ecdysozoa</taxon>
        <taxon>Arthropoda</taxon>
        <taxon>Chelicerata</taxon>
        <taxon>Arachnida</taxon>
        <taxon>Araneae</taxon>
        <taxon>Araneomorphae</taxon>
        <taxon>Entelegynae</taxon>
        <taxon>Araneoidea</taxon>
        <taxon>Nephilidae</taxon>
        <taxon>Trichonephila</taxon>
    </lineage>
</organism>
<dbReference type="Proteomes" id="UP000887116">
    <property type="component" value="Unassembled WGS sequence"/>
</dbReference>
<evidence type="ECO:0000313" key="3">
    <source>
        <dbReference type="Proteomes" id="UP000887116"/>
    </source>
</evidence>